<feature type="transmembrane region" description="Helical" evidence="9">
    <location>
        <begin position="188"/>
        <end position="209"/>
    </location>
</feature>
<protein>
    <recommendedName>
        <fullName evidence="14">Glycosyltransferase RgtA/B/C/D-like domain-containing protein</fullName>
    </recommendedName>
</protein>
<evidence type="ECO:0000313" key="12">
    <source>
        <dbReference type="EMBL" id="GGW78927.1"/>
    </source>
</evidence>
<comment type="caution">
    <text evidence="12">The sequence shown here is derived from an EMBL/GenBank/DDBJ whole genome shotgun (WGS) entry which is preliminary data.</text>
</comment>
<feature type="region of interest" description="Disordered" evidence="8">
    <location>
        <begin position="446"/>
        <end position="533"/>
    </location>
</feature>
<keyword evidence="7 9" id="KW-0472">Membrane</keyword>
<feature type="domain" description="Putative mannosyltransferase YkcA/B-like C-terminal" evidence="11">
    <location>
        <begin position="538"/>
        <end position="630"/>
    </location>
</feature>
<keyword evidence="13" id="KW-1185">Reference proteome</keyword>
<evidence type="ECO:0000259" key="10">
    <source>
        <dbReference type="Pfam" id="PF13231"/>
    </source>
</evidence>
<feature type="transmembrane region" description="Helical" evidence="9">
    <location>
        <begin position="415"/>
        <end position="435"/>
    </location>
</feature>
<feature type="transmembrane region" description="Helical" evidence="9">
    <location>
        <begin position="89"/>
        <end position="111"/>
    </location>
</feature>
<dbReference type="Pfam" id="PF13231">
    <property type="entry name" value="PMT_2"/>
    <property type="match status" value="1"/>
</dbReference>
<feature type="region of interest" description="Disordered" evidence="8">
    <location>
        <begin position="632"/>
        <end position="673"/>
    </location>
</feature>
<dbReference type="PANTHER" id="PTHR33908:SF3">
    <property type="entry name" value="UNDECAPRENYL PHOSPHATE-ALPHA-4-AMINO-4-DEOXY-L-ARABINOSE ARABINOSYL TRANSFERASE"/>
    <property type="match status" value="1"/>
</dbReference>
<keyword evidence="6 9" id="KW-1133">Transmembrane helix</keyword>
<sequence length="673" mass="67876">MLYSWNLSGSGLNSFYSAAVLSGTESWKAWFFGSLDAGNFLTVDKPPLALMVMGLSCRVLGYGTWQMMAPMVVAALATIWILHSCVKRVFGHAAAAVAALVLALTPITVAINRDNNPDTLLVFLMVSGAALALRATRDGRLLPLLGSAACFGLAFNTKMLQGYIALPAVFVVYLYAARPALAKRIVNLLLAGVVLAVSSFWWAAAVSLVPASERPYIGGSTDGSASNLIMGYNGLGRIFGGDGNGGGGGGGGFSGTAGLGRMFNDILGGQISWLIPFAGIALVGGLVLCGRAPRTDLTRAALVLWGGWTALHYLTFALAEGTMHPYYTTALAPGIAALCGGGGVMLLRAFRADRRWVWVLPLGLGVTAVWAAVLLRRASGWNTWLWPAVLVVMALAIAGLFVFRSGASGLRLRLLAVSVAAAIAAAVAGPAAYAWSVPSSGAGGGMGGTNPTAGPSTGGGFGGPGGGSGGGRGFPGGGMPPGGQNGQNGQGAQSGQAPGGAGGMPPNGTGGTASDDASGTRQSGRMGGGMGGGASSELISYLKKHQDGATWLLAVSSSQGAAQLILSSGEPVISMWGWSGSDKAMTLARLKELVKNGELHYVQLGGGMGGGPGGGGSTVSSEVTAWVQKHGTAVKESDYSKSTNSATSSGSSSGSSAQSDQSAIYRLDPSDVS</sequence>
<accession>A0ABQ2WW23</accession>
<keyword evidence="3" id="KW-0328">Glycosyltransferase</keyword>
<feature type="transmembrane region" description="Helical" evidence="9">
    <location>
        <begin position="163"/>
        <end position="181"/>
    </location>
</feature>
<feature type="compositionally biased region" description="Gly residues" evidence="8">
    <location>
        <begin position="497"/>
        <end position="511"/>
    </location>
</feature>
<feature type="transmembrane region" description="Helical" evidence="9">
    <location>
        <begin position="331"/>
        <end position="350"/>
    </location>
</feature>
<feature type="transmembrane region" description="Helical" evidence="9">
    <location>
        <begin position="59"/>
        <end position="82"/>
    </location>
</feature>
<comment type="subcellular location">
    <subcellularLocation>
        <location evidence="1">Cell membrane</location>
        <topology evidence="1">Multi-pass membrane protein</topology>
    </subcellularLocation>
</comment>
<evidence type="ECO:0000256" key="1">
    <source>
        <dbReference type="ARBA" id="ARBA00004651"/>
    </source>
</evidence>
<name>A0ABQ2WW23_9ACTN</name>
<dbReference type="InterPro" id="IPR056785">
    <property type="entry name" value="YkcA/B-like_C"/>
</dbReference>
<evidence type="ECO:0008006" key="14">
    <source>
        <dbReference type="Google" id="ProtNLM"/>
    </source>
</evidence>
<feature type="compositionally biased region" description="Low complexity" evidence="8">
    <location>
        <begin position="640"/>
        <end position="662"/>
    </location>
</feature>
<dbReference type="PANTHER" id="PTHR33908">
    <property type="entry name" value="MANNOSYLTRANSFERASE YKCB-RELATED"/>
    <property type="match status" value="1"/>
</dbReference>
<keyword evidence="2" id="KW-1003">Cell membrane</keyword>
<feature type="domain" description="Glycosyltransferase RgtA/B/C/D-like" evidence="10">
    <location>
        <begin position="44"/>
        <end position="202"/>
    </location>
</feature>
<feature type="transmembrane region" description="Helical" evidence="9">
    <location>
        <begin position="271"/>
        <end position="289"/>
    </location>
</feature>
<evidence type="ECO:0000256" key="2">
    <source>
        <dbReference type="ARBA" id="ARBA00022475"/>
    </source>
</evidence>
<evidence type="ECO:0000259" key="11">
    <source>
        <dbReference type="Pfam" id="PF24878"/>
    </source>
</evidence>
<dbReference type="InterPro" id="IPR038731">
    <property type="entry name" value="RgtA/B/C-like"/>
</dbReference>
<gene>
    <name evidence="12" type="ORF">GCM10010383_02960</name>
</gene>
<evidence type="ECO:0000256" key="9">
    <source>
        <dbReference type="SAM" id="Phobius"/>
    </source>
</evidence>
<keyword evidence="5 9" id="KW-0812">Transmembrane</keyword>
<feature type="transmembrane region" description="Helical" evidence="9">
    <location>
        <begin position="357"/>
        <end position="378"/>
    </location>
</feature>
<organism evidence="12 13">
    <name type="scientific">Streptomyces lomondensis</name>
    <dbReference type="NCBI Taxonomy" id="68229"/>
    <lineage>
        <taxon>Bacteria</taxon>
        <taxon>Bacillati</taxon>
        <taxon>Actinomycetota</taxon>
        <taxon>Actinomycetes</taxon>
        <taxon>Kitasatosporales</taxon>
        <taxon>Streptomycetaceae</taxon>
        <taxon>Streptomyces</taxon>
    </lineage>
</organism>
<evidence type="ECO:0000256" key="5">
    <source>
        <dbReference type="ARBA" id="ARBA00022692"/>
    </source>
</evidence>
<reference evidence="13" key="1">
    <citation type="journal article" date="2019" name="Int. J. Syst. Evol. Microbiol.">
        <title>The Global Catalogue of Microorganisms (GCM) 10K type strain sequencing project: providing services to taxonomists for standard genome sequencing and annotation.</title>
        <authorList>
            <consortium name="The Broad Institute Genomics Platform"/>
            <consortium name="The Broad Institute Genome Sequencing Center for Infectious Disease"/>
            <person name="Wu L."/>
            <person name="Ma J."/>
        </authorList>
    </citation>
    <scope>NUCLEOTIDE SEQUENCE [LARGE SCALE GENOMIC DNA]</scope>
    <source>
        <strain evidence="13">JCM 4866</strain>
    </source>
</reference>
<feature type="compositionally biased region" description="Gly residues" evidence="8">
    <location>
        <begin position="456"/>
        <end position="489"/>
    </location>
</feature>
<evidence type="ECO:0000256" key="7">
    <source>
        <dbReference type="ARBA" id="ARBA00023136"/>
    </source>
</evidence>
<evidence type="ECO:0000256" key="4">
    <source>
        <dbReference type="ARBA" id="ARBA00022679"/>
    </source>
</evidence>
<evidence type="ECO:0000313" key="13">
    <source>
        <dbReference type="Proteomes" id="UP000617743"/>
    </source>
</evidence>
<proteinExistence type="predicted"/>
<evidence type="ECO:0000256" key="3">
    <source>
        <dbReference type="ARBA" id="ARBA00022676"/>
    </source>
</evidence>
<evidence type="ECO:0000256" key="8">
    <source>
        <dbReference type="SAM" id="MobiDB-lite"/>
    </source>
</evidence>
<dbReference type="Proteomes" id="UP000617743">
    <property type="component" value="Unassembled WGS sequence"/>
</dbReference>
<feature type="transmembrane region" description="Helical" evidence="9">
    <location>
        <begin position="384"/>
        <end position="403"/>
    </location>
</feature>
<dbReference type="Pfam" id="PF24878">
    <property type="entry name" value="YkcB_C"/>
    <property type="match status" value="1"/>
</dbReference>
<evidence type="ECO:0000256" key="6">
    <source>
        <dbReference type="ARBA" id="ARBA00022989"/>
    </source>
</evidence>
<feature type="transmembrane region" description="Helical" evidence="9">
    <location>
        <begin position="301"/>
        <end position="319"/>
    </location>
</feature>
<keyword evidence="4" id="KW-0808">Transferase</keyword>
<dbReference type="EMBL" id="BMWC01000001">
    <property type="protein sequence ID" value="GGW78927.1"/>
    <property type="molecule type" value="Genomic_DNA"/>
</dbReference>
<dbReference type="InterPro" id="IPR050297">
    <property type="entry name" value="LipidA_mod_glycosyltrf_83"/>
</dbReference>